<sequence>MNESLDKSAPTVQAMFSEIAGTYDLLNHVLSANQDKLWRRRAVSRLRPKRGELVLDLCCGTGDSTLELLSRTPGCRVIGADFAFPMLERARHKKSPELLNQLVAADALQLPFADASFDCVFVAFGARNFEDTRAGIGEIWRVLKPGGRLLVLEFMRPTSPFVQRAFGVFNLVLAPLGRAVSHHNSAYNYLPQSIGGFYTRREFQTLLREARFRNMRSFNHACGIATSFLALKSVS</sequence>
<dbReference type="OrthoDB" id="9808140at2"/>
<dbReference type="FunCoup" id="A0A2S8SQQ7">
    <property type="interactions" value="482"/>
</dbReference>
<dbReference type="AlphaFoldDB" id="A0A2S8SQQ7"/>
<feature type="binding site" evidence="5">
    <location>
        <position position="81"/>
    </location>
    <ligand>
        <name>S-adenosyl-L-methionine</name>
        <dbReference type="ChEBI" id="CHEBI:59789"/>
    </ligand>
</feature>
<name>A0A2S8SQQ7_9BACT</name>
<dbReference type="InterPro" id="IPR029063">
    <property type="entry name" value="SAM-dependent_MTases_sf"/>
</dbReference>
<feature type="binding site" evidence="5">
    <location>
        <begin position="106"/>
        <end position="107"/>
    </location>
    <ligand>
        <name>S-adenosyl-L-methionine</name>
        <dbReference type="ChEBI" id="CHEBI:59789"/>
    </ligand>
</feature>
<organism evidence="6 7">
    <name type="scientific">Abditibacterium utsteinense</name>
    <dbReference type="NCBI Taxonomy" id="1960156"/>
    <lineage>
        <taxon>Bacteria</taxon>
        <taxon>Pseudomonadati</taxon>
        <taxon>Abditibacteriota</taxon>
        <taxon>Abditibacteriia</taxon>
        <taxon>Abditibacteriales</taxon>
        <taxon>Abditibacteriaceae</taxon>
        <taxon>Abditibacterium</taxon>
    </lineage>
</organism>
<comment type="function">
    <text evidence="5">Methyltransferase required for the conversion of demethylmenaquinol (DMKH2) to menaquinol (MKH2).</text>
</comment>
<dbReference type="HAMAP" id="MF_01813">
    <property type="entry name" value="MenG_UbiE_methyltr"/>
    <property type="match status" value="1"/>
</dbReference>
<dbReference type="CDD" id="cd02440">
    <property type="entry name" value="AdoMet_MTases"/>
    <property type="match status" value="1"/>
</dbReference>
<evidence type="ECO:0000256" key="3">
    <source>
        <dbReference type="ARBA" id="ARBA00022679"/>
    </source>
</evidence>
<dbReference type="EMBL" id="NIGF01000015">
    <property type="protein sequence ID" value="PQV63137.1"/>
    <property type="molecule type" value="Genomic_DNA"/>
</dbReference>
<evidence type="ECO:0000256" key="2">
    <source>
        <dbReference type="ARBA" id="ARBA00022603"/>
    </source>
</evidence>
<dbReference type="InParanoid" id="A0A2S8SQQ7"/>
<dbReference type="GO" id="GO:0032259">
    <property type="term" value="P:methylation"/>
    <property type="evidence" value="ECO:0007669"/>
    <property type="project" value="UniProtKB-KW"/>
</dbReference>
<keyword evidence="7" id="KW-1185">Reference proteome</keyword>
<comment type="similarity">
    <text evidence="5">Belongs to the class I-like SAM-binding methyltransferase superfamily. MenG/UbiE family.</text>
</comment>
<dbReference type="InterPro" id="IPR023576">
    <property type="entry name" value="UbiE/COQ5_MeTrFase_CS"/>
</dbReference>
<reference evidence="6 7" key="1">
    <citation type="journal article" date="2018" name="Syst. Appl. Microbiol.">
        <title>Abditibacterium utsteinense sp. nov., the first cultivated member of candidate phylum FBP, isolated from ice-free Antarctic soil samples.</title>
        <authorList>
            <person name="Tahon G."/>
            <person name="Tytgat B."/>
            <person name="Lebbe L."/>
            <person name="Carlier A."/>
            <person name="Willems A."/>
        </authorList>
    </citation>
    <scope>NUCLEOTIDE SEQUENCE [LARGE SCALE GENOMIC DNA]</scope>
    <source>
        <strain evidence="6 7">LMG 29911</strain>
    </source>
</reference>
<comment type="catalytic activity">
    <reaction evidence="5">
        <text>a 2-demethylmenaquinol + S-adenosyl-L-methionine = a menaquinol + S-adenosyl-L-homocysteine + H(+)</text>
        <dbReference type="Rhea" id="RHEA:42640"/>
        <dbReference type="Rhea" id="RHEA-COMP:9539"/>
        <dbReference type="Rhea" id="RHEA-COMP:9563"/>
        <dbReference type="ChEBI" id="CHEBI:15378"/>
        <dbReference type="ChEBI" id="CHEBI:18151"/>
        <dbReference type="ChEBI" id="CHEBI:55437"/>
        <dbReference type="ChEBI" id="CHEBI:57856"/>
        <dbReference type="ChEBI" id="CHEBI:59789"/>
        <dbReference type="EC" id="2.1.1.163"/>
    </reaction>
</comment>
<dbReference type="PANTHER" id="PTHR43591">
    <property type="entry name" value="METHYLTRANSFERASE"/>
    <property type="match status" value="1"/>
</dbReference>
<dbReference type="GO" id="GO:0009234">
    <property type="term" value="P:menaquinone biosynthetic process"/>
    <property type="evidence" value="ECO:0007669"/>
    <property type="project" value="UniProtKB-UniRule"/>
</dbReference>
<dbReference type="GO" id="GO:0043770">
    <property type="term" value="F:demethylmenaquinone methyltransferase activity"/>
    <property type="evidence" value="ECO:0007669"/>
    <property type="project" value="UniProtKB-UniRule"/>
</dbReference>
<dbReference type="Pfam" id="PF01209">
    <property type="entry name" value="Ubie_methyltran"/>
    <property type="match status" value="1"/>
</dbReference>
<evidence type="ECO:0000256" key="4">
    <source>
        <dbReference type="ARBA" id="ARBA00022691"/>
    </source>
</evidence>
<comment type="pathway">
    <text evidence="5">Quinol/quinone metabolism; menaquinone biosynthesis; menaquinol from 1,4-dihydroxy-2-naphthoate: step 2/2.</text>
</comment>
<protein>
    <recommendedName>
        <fullName evidence="5">Demethylmenaquinone methyltransferase</fullName>
        <ecNumber evidence="5">2.1.1.163</ecNumber>
    </recommendedName>
</protein>
<dbReference type="Proteomes" id="UP000237684">
    <property type="component" value="Unassembled WGS sequence"/>
</dbReference>
<dbReference type="PROSITE" id="PS01183">
    <property type="entry name" value="UBIE_1"/>
    <property type="match status" value="1"/>
</dbReference>
<gene>
    <name evidence="5" type="primary">menG</name>
    <name evidence="6" type="ORF">B1R32_11544</name>
</gene>
<feature type="binding site" evidence="5">
    <location>
        <position position="61"/>
    </location>
    <ligand>
        <name>S-adenosyl-L-methionine</name>
        <dbReference type="ChEBI" id="CHEBI:59789"/>
    </ligand>
</feature>
<dbReference type="NCBIfam" id="TIGR01934">
    <property type="entry name" value="MenG_MenH_UbiE"/>
    <property type="match status" value="1"/>
</dbReference>
<keyword evidence="4 5" id="KW-0949">S-adenosyl-L-methionine</keyword>
<evidence type="ECO:0000256" key="1">
    <source>
        <dbReference type="ARBA" id="ARBA00022428"/>
    </source>
</evidence>
<keyword evidence="3 5" id="KW-0808">Transferase</keyword>
<evidence type="ECO:0000256" key="5">
    <source>
        <dbReference type="HAMAP-Rule" id="MF_01813"/>
    </source>
</evidence>
<comment type="caution">
    <text evidence="5">Lacks conserved residue(s) required for the propagation of feature annotation.</text>
</comment>
<dbReference type="EC" id="2.1.1.163" evidence="5"/>
<accession>A0A2S8SQQ7</accession>
<evidence type="ECO:0000313" key="7">
    <source>
        <dbReference type="Proteomes" id="UP000237684"/>
    </source>
</evidence>
<dbReference type="RefSeq" id="WP_157947688.1">
    <property type="nucleotide sequence ID" value="NZ_NIGF01000015.1"/>
</dbReference>
<dbReference type="Gene3D" id="3.40.50.150">
    <property type="entry name" value="Vaccinia Virus protein VP39"/>
    <property type="match status" value="1"/>
</dbReference>
<evidence type="ECO:0000313" key="6">
    <source>
        <dbReference type="EMBL" id="PQV63137.1"/>
    </source>
</evidence>
<proteinExistence type="inferred from homology"/>
<keyword evidence="2 5" id="KW-0489">Methyltransferase</keyword>
<dbReference type="SUPFAM" id="SSF53335">
    <property type="entry name" value="S-adenosyl-L-methionine-dependent methyltransferases"/>
    <property type="match status" value="1"/>
</dbReference>
<dbReference type="UniPathway" id="UPA00079">
    <property type="reaction ID" value="UER00169"/>
</dbReference>
<dbReference type="InterPro" id="IPR004033">
    <property type="entry name" value="UbiE/COQ5_MeTrFase"/>
</dbReference>
<comment type="caution">
    <text evidence="6">The sequence shown here is derived from an EMBL/GenBank/DDBJ whole genome shotgun (WGS) entry which is preliminary data.</text>
</comment>
<dbReference type="PANTHER" id="PTHR43591:SF24">
    <property type="entry name" value="2-METHOXY-6-POLYPRENYL-1,4-BENZOQUINOL METHYLASE, MITOCHONDRIAL"/>
    <property type="match status" value="1"/>
</dbReference>
<dbReference type="PROSITE" id="PS51608">
    <property type="entry name" value="SAM_MT_UBIE"/>
    <property type="match status" value="1"/>
</dbReference>
<keyword evidence="1 5" id="KW-0474">Menaquinone biosynthesis</keyword>